<sequence length="324" mass="35198">MTAGPLHVVTGAFGYTGRFIARRLLQAGKRVRTLTGNPARPNPFGERLSVAAFDFDNPDVLARSLEGAAVLYNTYWVRFPRGRVTFETAVANTRTLIRACERAGVPRIVHLSVTNASADSPLPYYRGKGILEQAITGSTLSYAVLRPALVFGPGDILVNNIAWFLRRSPLFPVMGTGAYRLQGVYIDDLAEIAVQAGERRDNSVVDLVSPEIYTFDAFVRLIAAKIGSRARVVHWPPALVGGLLGAAGLLVGDVVLTRDEMIGLMDELLVSAAPPLGRTRFAGWLDQSAAAHGRTYASELDRHFRRRPRARPEGPRGAAPNPSE</sequence>
<dbReference type="Proteomes" id="UP000318093">
    <property type="component" value="Unassembled WGS sequence"/>
</dbReference>
<dbReference type="InterPro" id="IPR036291">
    <property type="entry name" value="NAD(P)-bd_dom_sf"/>
</dbReference>
<dbReference type="GO" id="GO:0044877">
    <property type="term" value="F:protein-containing complex binding"/>
    <property type="evidence" value="ECO:0007669"/>
    <property type="project" value="TreeGrafter"/>
</dbReference>
<gene>
    <name evidence="3" type="ORF">E6H03_01870</name>
</gene>
<dbReference type="EMBL" id="VBAN01000059">
    <property type="protein sequence ID" value="TMI84508.1"/>
    <property type="molecule type" value="Genomic_DNA"/>
</dbReference>
<feature type="compositionally biased region" description="Low complexity" evidence="1">
    <location>
        <begin position="315"/>
        <end position="324"/>
    </location>
</feature>
<dbReference type="Gene3D" id="3.40.50.720">
    <property type="entry name" value="NAD(P)-binding Rossmann-like Domain"/>
    <property type="match status" value="1"/>
</dbReference>
<feature type="region of interest" description="Disordered" evidence="1">
    <location>
        <begin position="301"/>
        <end position="324"/>
    </location>
</feature>
<dbReference type="PANTHER" id="PTHR12126:SF11">
    <property type="entry name" value="NADH DEHYDROGENASE [UBIQUINONE] 1 ALPHA SUBCOMPLEX SUBUNIT 9, MITOCHONDRIAL"/>
    <property type="match status" value="1"/>
</dbReference>
<dbReference type="SUPFAM" id="SSF51735">
    <property type="entry name" value="NAD(P)-binding Rossmann-fold domains"/>
    <property type="match status" value="1"/>
</dbReference>
<dbReference type="AlphaFoldDB" id="A0A537JLU5"/>
<proteinExistence type="predicted"/>
<dbReference type="InterPro" id="IPR016040">
    <property type="entry name" value="NAD(P)-bd_dom"/>
</dbReference>
<name>A0A537JLU5_9BACT</name>
<evidence type="ECO:0000313" key="4">
    <source>
        <dbReference type="Proteomes" id="UP000318093"/>
    </source>
</evidence>
<comment type="caution">
    <text evidence="3">The sequence shown here is derived from an EMBL/GenBank/DDBJ whole genome shotgun (WGS) entry which is preliminary data.</text>
</comment>
<dbReference type="InterPro" id="IPR051207">
    <property type="entry name" value="ComplexI_NDUFA9_subunit"/>
</dbReference>
<evidence type="ECO:0000259" key="2">
    <source>
        <dbReference type="Pfam" id="PF13460"/>
    </source>
</evidence>
<reference evidence="3 4" key="1">
    <citation type="journal article" date="2019" name="Nat. Microbiol.">
        <title>Mediterranean grassland soil C-N compound turnover is dependent on rainfall and depth, and is mediated by genomically divergent microorganisms.</title>
        <authorList>
            <person name="Diamond S."/>
            <person name="Andeer P.F."/>
            <person name="Li Z."/>
            <person name="Crits-Christoph A."/>
            <person name="Burstein D."/>
            <person name="Anantharaman K."/>
            <person name="Lane K.R."/>
            <person name="Thomas B.C."/>
            <person name="Pan C."/>
            <person name="Northen T.R."/>
            <person name="Banfield J.F."/>
        </authorList>
    </citation>
    <scope>NUCLEOTIDE SEQUENCE [LARGE SCALE GENOMIC DNA]</scope>
    <source>
        <strain evidence="3">NP_6</strain>
    </source>
</reference>
<feature type="domain" description="NAD(P)-binding" evidence="2">
    <location>
        <begin position="11"/>
        <end position="148"/>
    </location>
</feature>
<organism evidence="3 4">
    <name type="scientific">Candidatus Segetimicrobium genomatis</name>
    <dbReference type="NCBI Taxonomy" id="2569760"/>
    <lineage>
        <taxon>Bacteria</taxon>
        <taxon>Bacillati</taxon>
        <taxon>Candidatus Sysuimicrobiota</taxon>
        <taxon>Candidatus Sysuimicrobiia</taxon>
        <taxon>Candidatus Sysuimicrobiales</taxon>
        <taxon>Candidatus Segetimicrobiaceae</taxon>
        <taxon>Candidatus Segetimicrobium</taxon>
    </lineage>
</organism>
<protein>
    <submittedName>
        <fullName evidence="3">NAD-dependent epimerase/dehydratase family protein</fullName>
    </submittedName>
</protein>
<dbReference type="Pfam" id="PF13460">
    <property type="entry name" value="NAD_binding_10"/>
    <property type="match status" value="1"/>
</dbReference>
<dbReference type="PANTHER" id="PTHR12126">
    <property type="entry name" value="NADH-UBIQUINONE OXIDOREDUCTASE 39 KDA SUBUNIT-RELATED"/>
    <property type="match status" value="1"/>
</dbReference>
<evidence type="ECO:0000256" key="1">
    <source>
        <dbReference type="SAM" id="MobiDB-lite"/>
    </source>
</evidence>
<accession>A0A537JLU5</accession>
<evidence type="ECO:0000313" key="3">
    <source>
        <dbReference type="EMBL" id="TMI84508.1"/>
    </source>
</evidence>